<dbReference type="OrthoDB" id="8850092at2"/>
<gene>
    <name evidence="2" type="ORF">SAMN05444972_104218</name>
</gene>
<feature type="transmembrane region" description="Helical" evidence="1">
    <location>
        <begin position="72"/>
        <end position="89"/>
    </location>
</feature>
<reference evidence="3" key="1">
    <citation type="submission" date="2016-10" db="EMBL/GenBank/DDBJ databases">
        <authorList>
            <person name="Varghese N."/>
            <person name="Submissions S."/>
        </authorList>
    </citation>
    <scope>NUCLEOTIDE SEQUENCE [LARGE SCALE GENOMIC DNA]</scope>
    <source>
        <strain evidence="3">DSM 45789</strain>
    </source>
</reference>
<proteinExistence type="predicted"/>
<feature type="transmembrane region" description="Helical" evidence="1">
    <location>
        <begin position="42"/>
        <end position="60"/>
    </location>
</feature>
<dbReference type="Proteomes" id="UP000198660">
    <property type="component" value="Unassembled WGS sequence"/>
</dbReference>
<evidence type="ECO:0000313" key="3">
    <source>
        <dbReference type="Proteomes" id="UP000198660"/>
    </source>
</evidence>
<keyword evidence="1" id="KW-0472">Membrane</keyword>
<keyword evidence="1" id="KW-1133">Transmembrane helix</keyword>
<feature type="transmembrane region" description="Helical" evidence="1">
    <location>
        <begin position="6"/>
        <end position="30"/>
    </location>
</feature>
<evidence type="ECO:0000313" key="2">
    <source>
        <dbReference type="EMBL" id="SFS60647.1"/>
    </source>
</evidence>
<keyword evidence="3" id="KW-1185">Reference proteome</keyword>
<feature type="transmembrane region" description="Helical" evidence="1">
    <location>
        <begin position="101"/>
        <end position="129"/>
    </location>
</feature>
<sequence length="208" mass="23449">MSTWLMVALMGAFHGINPGMGWLFAVALGLQDKRRRSLFRALPPLALGHGVALFLCLMIYSMSQLLISQDVIRWLAGVTLVAFGIILLIRRQHPRWVGMRVGFWDLSLWSFIMAMAHGAGLMLIPVFLIGQNHATMHESHGEAAMFFNWWDYLSGVFLHTGVFLLVTTGIAWVVYRYVGVKFLRTSWFNLDLIWAIALIISGVLALVM</sequence>
<evidence type="ECO:0000256" key="1">
    <source>
        <dbReference type="SAM" id="Phobius"/>
    </source>
</evidence>
<organism evidence="2 3">
    <name type="scientific">Marininema halotolerans</name>
    <dbReference type="NCBI Taxonomy" id="1155944"/>
    <lineage>
        <taxon>Bacteria</taxon>
        <taxon>Bacillati</taxon>
        <taxon>Bacillota</taxon>
        <taxon>Bacilli</taxon>
        <taxon>Bacillales</taxon>
        <taxon>Thermoactinomycetaceae</taxon>
        <taxon>Marininema</taxon>
    </lineage>
</organism>
<dbReference type="AlphaFoldDB" id="A0A1I6R7E5"/>
<dbReference type="EMBL" id="FPAA01000004">
    <property type="protein sequence ID" value="SFS60647.1"/>
    <property type="molecule type" value="Genomic_DNA"/>
</dbReference>
<name>A0A1I6R7E5_9BACL</name>
<protein>
    <submittedName>
        <fullName evidence="2">Uncharacterized protein</fullName>
    </submittedName>
</protein>
<accession>A0A1I6R7E5</accession>
<feature type="transmembrane region" description="Helical" evidence="1">
    <location>
        <begin position="149"/>
        <end position="175"/>
    </location>
</feature>
<keyword evidence="1" id="KW-0812">Transmembrane</keyword>
<feature type="transmembrane region" description="Helical" evidence="1">
    <location>
        <begin position="187"/>
        <end position="207"/>
    </location>
</feature>